<dbReference type="Proteomes" id="UP000438429">
    <property type="component" value="Unassembled WGS sequence"/>
</dbReference>
<gene>
    <name evidence="1" type="ORF">F2P81_004179</name>
</gene>
<proteinExistence type="predicted"/>
<evidence type="ECO:0000313" key="2">
    <source>
        <dbReference type="Proteomes" id="UP000438429"/>
    </source>
</evidence>
<evidence type="ECO:0000313" key="1">
    <source>
        <dbReference type="EMBL" id="KAF0042842.1"/>
    </source>
</evidence>
<reference evidence="1 2" key="1">
    <citation type="submission" date="2019-06" db="EMBL/GenBank/DDBJ databases">
        <title>Draft genomes of female and male turbot (Scophthalmus maximus).</title>
        <authorList>
            <person name="Xu H."/>
            <person name="Xu X.-W."/>
            <person name="Shao C."/>
            <person name="Chen S."/>
        </authorList>
    </citation>
    <scope>NUCLEOTIDE SEQUENCE [LARGE SCALE GENOMIC DNA]</scope>
    <source>
        <strain evidence="1">Ysfricsl-2016a</strain>
        <tissue evidence="1">Blood</tissue>
    </source>
</reference>
<dbReference type="EMBL" id="VEVO01000004">
    <property type="protein sequence ID" value="KAF0042842.1"/>
    <property type="molecule type" value="Genomic_DNA"/>
</dbReference>
<comment type="caution">
    <text evidence="1">The sequence shown here is derived from an EMBL/GenBank/DDBJ whole genome shotgun (WGS) entry which is preliminary data.</text>
</comment>
<dbReference type="AlphaFoldDB" id="A0A6A4TLG3"/>
<protein>
    <submittedName>
        <fullName evidence="1">Uncharacterized protein</fullName>
    </submittedName>
</protein>
<sequence length="369" mass="41542">MVNEEVIDFPAPPIKRRDRTAQINQWKVPHSDTVIEQRVKYHHASSESYVGLADSNLSPSETRASMMTHPSVRGNSRIKEQHDDNGAVILFSKVIHYVLSFTLVERTGIKNLSRRYCHSGIDHILGSRKIGNVCACAVTCLDSRQRDGGELSRLLSVHGKHGQCLFVCLSLGSVCLQRRVVASEVQKWRVIDARFGGHVSHLVTRQVIGFPFVLNVHRCKKSDEKLWICIHVCLSQGKCSFKRIDGNVRHKLCDDKTPVETDGGRFAQHSHCVVKGQKFGEERSTRLELTFESPSDIGQLSRIKGKIHIGKHSQLVRCSGNKFITAASDTEGKLTGFRRAGTSRQQRQQQRQMLLRFDVTAPERTACRV</sequence>
<name>A0A6A4TLG3_SCOMX</name>
<organism evidence="1 2">
    <name type="scientific">Scophthalmus maximus</name>
    <name type="common">Turbot</name>
    <name type="synonym">Psetta maxima</name>
    <dbReference type="NCBI Taxonomy" id="52904"/>
    <lineage>
        <taxon>Eukaryota</taxon>
        <taxon>Metazoa</taxon>
        <taxon>Chordata</taxon>
        <taxon>Craniata</taxon>
        <taxon>Vertebrata</taxon>
        <taxon>Euteleostomi</taxon>
        <taxon>Actinopterygii</taxon>
        <taxon>Neopterygii</taxon>
        <taxon>Teleostei</taxon>
        <taxon>Neoteleostei</taxon>
        <taxon>Acanthomorphata</taxon>
        <taxon>Carangaria</taxon>
        <taxon>Pleuronectiformes</taxon>
        <taxon>Pleuronectoidei</taxon>
        <taxon>Scophthalmidae</taxon>
        <taxon>Scophthalmus</taxon>
    </lineage>
</organism>
<accession>A0A6A4TLG3</accession>